<sequence>MTFAKNMKRARRRNDLNRMKSRARVIYPHDKNAKCANHLQACSCPGCGNPRKYFNEKPIQEQRADISAAQEVLRA</sequence>
<name>A0A0F9UFS2_9ZZZZ</name>
<gene>
    <name evidence="1" type="ORF">LCGC14_0270910</name>
</gene>
<accession>A0A0F9UFS2</accession>
<evidence type="ECO:0000313" key="1">
    <source>
        <dbReference type="EMBL" id="KKN86222.1"/>
    </source>
</evidence>
<reference evidence="1" key="1">
    <citation type="journal article" date="2015" name="Nature">
        <title>Complex archaea that bridge the gap between prokaryotes and eukaryotes.</title>
        <authorList>
            <person name="Spang A."/>
            <person name="Saw J.H."/>
            <person name="Jorgensen S.L."/>
            <person name="Zaremba-Niedzwiedzka K."/>
            <person name="Martijn J."/>
            <person name="Lind A.E."/>
            <person name="van Eijk R."/>
            <person name="Schleper C."/>
            <person name="Guy L."/>
            <person name="Ettema T.J."/>
        </authorList>
    </citation>
    <scope>NUCLEOTIDE SEQUENCE</scope>
</reference>
<organism evidence="1">
    <name type="scientific">marine sediment metagenome</name>
    <dbReference type="NCBI Taxonomy" id="412755"/>
    <lineage>
        <taxon>unclassified sequences</taxon>
        <taxon>metagenomes</taxon>
        <taxon>ecological metagenomes</taxon>
    </lineage>
</organism>
<dbReference type="AlphaFoldDB" id="A0A0F9UFS2"/>
<dbReference type="EMBL" id="LAZR01000150">
    <property type="protein sequence ID" value="KKN86222.1"/>
    <property type="molecule type" value="Genomic_DNA"/>
</dbReference>
<comment type="caution">
    <text evidence="1">The sequence shown here is derived from an EMBL/GenBank/DDBJ whole genome shotgun (WGS) entry which is preliminary data.</text>
</comment>
<protein>
    <submittedName>
        <fullName evidence="1">Uncharacterized protein</fullName>
    </submittedName>
</protein>
<proteinExistence type="predicted"/>